<proteinExistence type="predicted"/>
<gene>
    <name evidence="1" type="ORF">JOC77_000467</name>
</gene>
<evidence type="ECO:0000313" key="1">
    <source>
        <dbReference type="EMBL" id="MBM7691062.1"/>
    </source>
</evidence>
<dbReference type="RefSeq" id="WP_204537991.1">
    <property type="nucleotide sequence ID" value="NZ_JAFBFI010000002.1"/>
</dbReference>
<dbReference type="Proteomes" id="UP000823486">
    <property type="component" value="Unassembled WGS sequence"/>
</dbReference>
<name>A0ABS2QD95_9BACI</name>
<evidence type="ECO:0000313" key="2">
    <source>
        <dbReference type="Proteomes" id="UP000823486"/>
    </source>
</evidence>
<evidence type="ECO:0008006" key="3">
    <source>
        <dbReference type="Google" id="ProtNLM"/>
    </source>
</evidence>
<reference evidence="1 2" key="1">
    <citation type="submission" date="2021-01" db="EMBL/GenBank/DDBJ databases">
        <title>Genomic Encyclopedia of Type Strains, Phase IV (KMG-IV): sequencing the most valuable type-strain genomes for metagenomic binning, comparative biology and taxonomic classification.</title>
        <authorList>
            <person name="Goeker M."/>
        </authorList>
    </citation>
    <scope>NUCLEOTIDE SEQUENCE [LARGE SCALE GENOMIC DNA]</scope>
    <source>
        <strain evidence="1 2">DSM 105482</strain>
    </source>
</reference>
<keyword evidence="2" id="KW-1185">Reference proteome</keyword>
<dbReference type="EMBL" id="JAFBFI010000002">
    <property type="protein sequence ID" value="MBM7691062.1"/>
    <property type="molecule type" value="Genomic_DNA"/>
</dbReference>
<comment type="caution">
    <text evidence="1">The sequence shown here is derived from an EMBL/GenBank/DDBJ whole genome shotgun (WGS) entry which is preliminary data.</text>
</comment>
<accession>A0ABS2QD95</accession>
<sequence>MIWAAVCIISLILIALLIWIIGDRYSGANSRRHSMDYVQNEEQLKANTMVSSSSD</sequence>
<protein>
    <recommendedName>
        <fullName evidence="3">YtzI protein</fullName>
    </recommendedName>
</protein>
<organism evidence="1 2">
    <name type="scientific">Peribacillus deserti</name>
    <dbReference type="NCBI Taxonomy" id="673318"/>
    <lineage>
        <taxon>Bacteria</taxon>
        <taxon>Bacillati</taxon>
        <taxon>Bacillota</taxon>
        <taxon>Bacilli</taxon>
        <taxon>Bacillales</taxon>
        <taxon>Bacillaceae</taxon>
        <taxon>Peribacillus</taxon>
    </lineage>
</organism>